<evidence type="ECO:0000313" key="2">
    <source>
        <dbReference type="Proteomes" id="UP001165586"/>
    </source>
</evidence>
<name>A0ABT2HAG1_9MICO</name>
<keyword evidence="2" id="KW-1185">Reference proteome</keyword>
<comment type="caution">
    <text evidence="1">The sequence shown here is derived from an EMBL/GenBank/DDBJ whole genome shotgun (WGS) entry which is preliminary data.</text>
</comment>
<dbReference type="Proteomes" id="UP001165586">
    <property type="component" value="Unassembled WGS sequence"/>
</dbReference>
<organism evidence="1 2">
    <name type="scientific">Herbiconiux daphne</name>
    <dbReference type="NCBI Taxonomy" id="2970914"/>
    <lineage>
        <taxon>Bacteria</taxon>
        <taxon>Bacillati</taxon>
        <taxon>Actinomycetota</taxon>
        <taxon>Actinomycetes</taxon>
        <taxon>Micrococcales</taxon>
        <taxon>Microbacteriaceae</taxon>
        <taxon>Herbiconiux</taxon>
    </lineage>
</organism>
<protein>
    <submittedName>
        <fullName evidence="1">Uncharacterized protein</fullName>
    </submittedName>
</protein>
<accession>A0ABT2HAG1</accession>
<gene>
    <name evidence="1" type="ORF">N1032_24685</name>
</gene>
<dbReference type="RefSeq" id="WP_259543158.1">
    <property type="nucleotide sequence ID" value="NZ_JANLCJ010000281.1"/>
</dbReference>
<dbReference type="EMBL" id="JANLCJ010000281">
    <property type="protein sequence ID" value="MCS5736927.1"/>
    <property type="molecule type" value="Genomic_DNA"/>
</dbReference>
<evidence type="ECO:0000313" key="1">
    <source>
        <dbReference type="EMBL" id="MCS5736927.1"/>
    </source>
</evidence>
<proteinExistence type="predicted"/>
<sequence>MALETKGFPVTKLTKNVAMVSGDSPSILSQLFKLEELTPTKMMVETLAKYDKYIA</sequence>
<reference evidence="1" key="1">
    <citation type="submission" date="2022-08" db="EMBL/GenBank/DDBJ databases">
        <authorList>
            <person name="Deng Y."/>
            <person name="Han X.-F."/>
            <person name="Zhang Y.-Q."/>
        </authorList>
    </citation>
    <scope>NUCLEOTIDE SEQUENCE</scope>
    <source>
        <strain evidence="1">CPCC 203386</strain>
    </source>
</reference>